<keyword evidence="3" id="KW-0479">Metal-binding</keyword>
<keyword evidence="6" id="KW-1185">Reference proteome</keyword>
<accession>A0AAV3T2X8</accession>
<keyword evidence="3" id="KW-0862">Zinc</keyword>
<protein>
    <submittedName>
        <fullName evidence="5">NAD-dependent protein deacetylase</fullName>
    </submittedName>
</protein>
<dbReference type="InterPro" id="IPR029035">
    <property type="entry name" value="DHS-like_NAD/FAD-binding_dom"/>
</dbReference>
<evidence type="ECO:0000256" key="2">
    <source>
        <dbReference type="ARBA" id="ARBA00023027"/>
    </source>
</evidence>
<dbReference type="SUPFAM" id="SSF52467">
    <property type="entry name" value="DHS-like NAD/FAD-binding domain"/>
    <property type="match status" value="1"/>
</dbReference>
<dbReference type="GO" id="GO:0070403">
    <property type="term" value="F:NAD+ binding"/>
    <property type="evidence" value="ECO:0007669"/>
    <property type="project" value="InterPro"/>
</dbReference>
<dbReference type="GO" id="GO:0046872">
    <property type="term" value="F:metal ion binding"/>
    <property type="evidence" value="ECO:0007669"/>
    <property type="project" value="UniProtKB-KW"/>
</dbReference>
<evidence type="ECO:0000313" key="6">
    <source>
        <dbReference type="Proteomes" id="UP001500194"/>
    </source>
</evidence>
<dbReference type="NCBIfam" id="NF001753">
    <property type="entry name" value="PRK00481.1-3"/>
    <property type="match status" value="1"/>
</dbReference>
<keyword evidence="2" id="KW-0520">NAD</keyword>
<dbReference type="Gene3D" id="3.40.50.1220">
    <property type="entry name" value="TPP-binding domain"/>
    <property type="match status" value="1"/>
</dbReference>
<dbReference type="GeneID" id="68573350"/>
<dbReference type="InterPro" id="IPR026590">
    <property type="entry name" value="Ssirtuin_cat_dom"/>
</dbReference>
<dbReference type="InterPro" id="IPR050134">
    <property type="entry name" value="NAD-dep_sirtuin_deacylases"/>
</dbReference>
<dbReference type="AlphaFoldDB" id="A0AAV3T2X8"/>
<dbReference type="InterPro" id="IPR003000">
    <property type="entry name" value="Sirtuin"/>
</dbReference>
<dbReference type="CDD" id="cd01407">
    <property type="entry name" value="SIR2-fam"/>
    <property type="match status" value="1"/>
</dbReference>
<dbReference type="Proteomes" id="UP001500194">
    <property type="component" value="Unassembled WGS sequence"/>
</dbReference>
<dbReference type="InterPro" id="IPR026591">
    <property type="entry name" value="Sirtuin_cat_small_dom_sf"/>
</dbReference>
<evidence type="ECO:0000313" key="5">
    <source>
        <dbReference type="EMBL" id="GAA0655884.1"/>
    </source>
</evidence>
<dbReference type="RefSeq" id="WP_227260063.1">
    <property type="nucleotide sequence ID" value="NZ_BAAADU010000002.1"/>
</dbReference>
<feature type="binding site" evidence="3">
    <location>
        <position position="157"/>
    </location>
    <ligand>
        <name>Zn(2+)</name>
        <dbReference type="ChEBI" id="CHEBI:29105"/>
    </ligand>
</feature>
<feature type="active site" description="Proton acceptor" evidence="3">
    <location>
        <position position="122"/>
    </location>
</feature>
<keyword evidence="1" id="KW-0808">Transferase</keyword>
<sequence>MDEREIARVAALVRDAETVGVLTGAGVSTASGIPSFRGEDGIWGSEFDPQDFHRRRFDRDPAGFWRDRLDLHDAMRPDGVEPNAAHRALADLESAGVVDAVVTQNTDGLHQDAGSDRVIELHGNAERVACEDCGRRSDASDARRRAADGDLPPTCECGGVLKPDVVLFGEQLPPKALHDARDLAERSDAFLAVGSSLTVDPAASLPATAARDGSLVVVNLDETRADDRAEVVLRADVTDALPAIAERVHEA</sequence>
<dbReference type="Pfam" id="PF02146">
    <property type="entry name" value="SIR2"/>
    <property type="match status" value="1"/>
</dbReference>
<dbReference type="PROSITE" id="PS50305">
    <property type="entry name" value="SIRTUIN"/>
    <property type="match status" value="1"/>
</dbReference>
<dbReference type="EMBL" id="BAAADU010000002">
    <property type="protein sequence ID" value="GAA0655884.1"/>
    <property type="molecule type" value="Genomic_DNA"/>
</dbReference>
<evidence type="ECO:0000256" key="1">
    <source>
        <dbReference type="ARBA" id="ARBA00022679"/>
    </source>
</evidence>
<feature type="domain" description="Deacetylase sirtuin-type" evidence="4">
    <location>
        <begin position="1"/>
        <end position="251"/>
    </location>
</feature>
<organism evidence="5 6">
    <name type="scientific">Salarchaeum japonicum</name>
    <dbReference type="NCBI Taxonomy" id="555573"/>
    <lineage>
        <taxon>Archaea</taxon>
        <taxon>Methanobacteriati</taxon>
        <taxon>Methanobacteriota</taxon>
        <taxon>Stenosarchaea group</taxon>
        <taxon>Halobacteria</taxon>
        <taxon>Halobacteriales</taxon>
        <taxon>Halobacteriaceae</taxon>
    </lineage>
</organism>
<dbReference type="Gene3D" id="3.30.1600.10">
    <property type="entry name" value="SIR2/SIRT2 'Small Domain"/>
    <property type="match status" value="1"/>
</dbReference>
<proteinExistence type="predicted"/>
<evidence type="ECO:0000259" key="4">
    <source>
        <dbReference type="PROSITE" id="PS50305"/>
    </source>
</evidence>
<feature type="binding site" evidence="3">
    <location>
        <position position="133"/>
    </location>
    <ligand>
        <name>Zn(2+)</name>
        <dbReference type="ChEBI" id="CHEBI:29105"/>
    </ligand>
</feature>
<evidence type="ECO:0000256" key="3">
    <source>
        <dbReference type="PROSITE-ProRule" id="PRU00236"/>
    </source>
</evidence>
<name>A0AAV3T2X8_9EURY</name>
<dbReference type="PANTHER" id="PTHR11085">
    <property type="entry name" value="NAD-DEPENDENT PROTEIN DEACYLASE SIRTUIN-5, MITOCHONDRIAL-RELATED"/>
    <property type="match status" value="1"/>
</dbReference>
<feature type="binding site" evidence="3">
    <location>
        <position position="130"/>
    </location>
    <ligand>
        <name>Zn(2+)</name>
        <dbReference type="ChEBI" id="CHEBI:29105"/>
    </ligand>
</feature>
<gene>
    <name evidence="5" type="primary">cobB</name>
    <name evidence="5" type="ORF">GCM10009019_19680</name>
</gene>
<dbReference type="PANTHER" id="PTHR11085:SF10">
    <property type="entry name" value="NAD-DEPENDENT PROTEIN DEACYLASE SIRTUIN-5, MITOCHONDRIAL-RELATED"/>
    <property type="match status" value="1"/>
</dbReference>
<dbReference type="GO" id="GO:0017136">
    <property type="term" value="F:histone deacetylase activity, NAD-dependent"/>
    <property type="evidence" value="ECO:0007669"/>
    <property type="project" value="TreeGrafter"/>
</dbReference>
<reference evidence="5 6" key="1">
    <citation type="journal article" date="2019" name="Int. J. Syst. Evol. Microbiol.">
        <title>The Global Catalogue of Microorganisms (GCM) 10K type strain sequencing project: providing services to taxonomists for standard genome sequencing and annotation.</title>
        <authorList>
            <consortium name="The Broad Institute Genomics Platform"/>
            <consortium name="The Broad Institute Genome Sequencing Center for Infectious Disease"/>
            <person name="Wu L."/>
            <person name="Ma J."/>
        </authorList>
    </citation>
    <scope>NUCLEOTIDE SEQUENCE [LARGE SCALE GENOMIC DNA]</scope>
    <source>
        <strain evidence="5 6">JCM 16327</strain>
    </source>
</reference>
<feature type="binding site" evidence="3">
    <location>
        <position position="155"/>
    </location>
    <ligand>
        <name>Zn(2+)</name>
        <dbReference type="ChEBI" id="CHEBI:29105"/>
    </ligand>
</feature>
<comment type="caution">
    <text evidence="5">The sequence shown here is derived from an EMBL/GenBank/DDBJ whole genome shotgun (WGS) entry which is preliminary data.</text>
</comment>